<dbReference type="AlphaFoldDB" id="A0A932CPG0"/>
<sequence length="176" mass="18678">MNRQARSREVIAVKQIRDAAKQIKKRSECTMFPKAIKGLLILAVAITFMGMVHSAQAQELGRFAWNLDPFCDVLELQVTQHGGAFALNGSDDNCGSDTLLMLTGTAESGPDGSIHLGITLNGIFNEATVIGHVHAILDPTTLSGPWSDDLGSTGTMVFLGPAAPTGPLSGKPYMAR</sequence>
<reference evidence="1" key="1">
    <citation type="submission" date="2020-07" db="EMBL/GenBank/DDBJ databases">
        <title>Huge and variable diversity of episymbiotic CPR bacteria and DPANN archaea in groundwater ecosystems.</title>
        <authorList>
            <person name="He C.Y."/>
            <person name="Keren R."/>
            <person name="Whittaker M."/>
            <person name="Farag I.F."/>
            <person name="Doudna J."/>
            <person name="Cate J.H.D."/>
            <person name="Banfield J.F."/>
        </authorList>
    </citation>
    <scope>NUCLEOTIDE SEQUENCE</scope>
    <source>
        <strain evidence="1">NC_groundwater_672_Ag_B-0.1um_62_36</strain>
    </source>
</reference>
<comment type="caution">
    <text evidence="1">The sequence shown here is derived from an EMBL/GenBank/DDBJ whole genome shotgun (WGS) entry which is preliminary data.</text>
</comment>
<proteinExistence type="predicted"/>
<evidence type="ECO:0000313" key="1">
    <source>
        <dbReference type="EMBL" id="MBI2877100.1"/>
    </source>
</evidence>
<accession>A0A932CPG0</accession>
<name>A0A932CPG0_UNCTE</name>
<dbReference type="EMBL" id="JACPRF010000284">
    <property type="protein sequence ID" value="MBI2877100.1"/>
    <property type="molecule type" value="Genomic_DNA"/>
</dbReference>
<dbReference type="Proteomes" id="UP000769766">
    <property type="component" value="Unassembled WGS sequence"/>
</dbReference>
<gene>
    <name evidence="1" type="ORF">HYY20_09490</name>
</gene>
<evidence type="ECO:0000313" key="2">
    <source>
        <dbReference type="Proteomes" id="UP000769766"/>
    </source>
</evidence>
<protein>
    <submittedName>
        <fullName evidence="1">Uncharacterized protein</fullName>
    </submittedName>
</protein>
<organism evidence="1 2">
    <name type="scientific">Tectimicrobiota bacterium</name>
    <dbReference type="NCBI Taxonomy" id="2528274"/>
    <lineage>
        <taxon>Bacteria</taxon>
        <taxon>Pseudomonadati</taxon>
        <taxon>Nitrospinota/Tectimicrobiota group</taxon>
        <taxon>Candidatus Tectimicrobiota</taxon>
    </lineage>
</organism>